<dbReference type="Proteomes" id="UP000271889">
    <property type="component" value="Unassembled WGS sequence"/>
</dbReference>
<protein>
    <submittedName>
        <fullName evidence="2">Uncharacterized protein</fullName>
    </submittedName>
</protein>
<evidence type="ECO:0000313" key="2">
    <source>
        <dbReference type="EMBL" id="VDN38317.1"/>
    </source>
</evidence>
<dbReference type="AlphaFoldDB" id="A0A3P7NXN8"/>
<proteinExistence type="predicted"/>
<name>A0A3P7NXN8_CYLGO</name>
<evidence type="ECO:0000313" key="3">
    <source>
        <dbReference type="Proteomes" id="UP000271889"/>
    </source>
</evidence>
<gene>
    <name evidence="2" type="ORF">CGOC_LOCUS13692</name>
</gene>
<reference evidence="2 3" key="1">
    <citation type="submission" date="2018-11" db="EMBL/GenBank/DDBJ databases">
        <authorList>
            <consortium name="Pathogen Informatics"/>
        </authorList>
    </citation>
    <scope>NUCLEOTIDE SEQUENCE [LARGE SCALE GENOMIC DNA]</scope>
</reference>
<feature type="compositionally biased region" description="Basic and acidic residues" evidence="1">
    <location>
        <begin position="35"/>
        <end position="44"/>
    </location>
</feature>
<sequence>MAIFQSLPSHAEVKFHFLLSEAPESSSNNNLDASGQDKDKARLPSIMKRQDLQEKRHLLRPDEDVYEESFVF</sequence>
<dbReference type="OrthoDB" id="10474090at2759"/>
<dbReference type="EMBL" id="UYRV01134078">
    <property type="protein sequence ID" value="VDN38317.1"/>
    <property type="molecule type" value="Genomic_DNA"/>
</dbReference>
<keyword evidence="3" id="KW-1185">Reference proteome</keyword>
<evidence type="ECO:0000256" key="1">
    <source>
        <dbReference type="SAM" id="MobiDB-lite"/>
    </source>
</evidence>
<feature type="region of interest" description="Disordered" evidence="1">
    <location>
        <begin position="23"/>
        <end position="44"/>
    </location>
</feature>
<accession>A0A3P7NXN8</accession>
<feature type="compositionally biased region" description="Polar residues" evidence="1">
    <location>
        <begin position="23"/>
        <end position="33"/>
    </location>
</feature>
<organism evidence="2 3">
    <name type="scientific">Cylicostephanus goldi</name>
    <name type="common">Nematode worm</name>
    <dbReference type="NCBI Taxonomy" id="71465"/>
    <lineage>
        <taxon>Eukaryota</taxon>
        <taxon>Metazoa</taxon>
        <taxon>Ecdysozoa</taxon>
        <taxon>Nematoda</taxon>
        <taxon>Chromadorea</taxon>
        <taxon>Rhabditida</taxon>
        <taxon>Rhabditina</taxon>
        <taxon>Rhabditomorpha</taxon>
        <taxon>Strongyloidea</taxon>
        <taxon>Strongylidae</taxon>
        <taxon>Cylicostephanus</taxon>
    </lineage>
</organism>